<name>A0A1J0MCA1_9CAUD</name>
<evidence type="ECO:0000313" key="3">
    <source>
        <dbReference type="Proteomes" id="UP000221186"/>
    </source>
</evidence>
<evidence type="ECO:0000313" key="2">
    <source>
        <dbReference type="EMBL" id="APD18619.1"/>
    </source>
</evidence>
<feature type="region of interest" description="Disordered" evidence="1">
    <location>
        <begin position="100"/>
        <end position="121"/>
    </location>
</feature>
<evidence type="ECO:0000256" key="1">
    <source>
        <dbReference type="SAM" id="MobiDB-lite"/>
    </source>
</evidence>
<keyword evidence="3" id="KW-1185">Reference proteome</keyword>
<sequence>MTTQTEPPLSEIEQHHYDTLVERMGVNRLLAEEQAAHGEEPLDDEQAPASEVIAGTETRDAIMRVAVLGALLDEVKAAHKTARAEAEALLEQQYKATGTSKTDALLPDGTKVGSISRRGGERAATVTDEDVFAAWVRDNFPSEFEIEMIPMRLETRVRPGFAAKVMAEATAAGTARYVDEQTGQVHDVPGVEIRPSRAASHQMTYSRTSKAQALTGRELVARAWRSGALAPNVLPALAHEGAAE</sequence>
<dbReference type="EMBL" id="KY092481">
    <property type="protein sequence ID" value="APD18619.1"/>
    <property type="molecule type" value="Genomic_DNA"/>
</dbReference>
<gene>
    <name evidence="2" type="ORF">SEA_PAPAYASALAD_38</name>
</gene>
<accession>A0A1J0MCA1</accession>
<reference evidence="2 3" key="1">
    <citation type="submission" date="2016-11" db="EMBL/GenBank/DDBJ databases">
        <authorList>
            <person name="Sivoravong A.B."/>
            <person name="Van De Walle M.R."/>
            <person name="Watson A.I."/>
            <person name="Nayek S."/>
            <person name="Bhuiyan S."/>
            <person name="Bonilla J.A."/>
            <person name="Hughes L.E."/>
            <person name="Garlena R.A."/>
            <person name="Russell D.A."/>
            <person name="Pope W.H."/>
            <person name="Jacobs-Sera D."/>
            <person name="Hendrix R.W."/>
            <person name="Hatfull G.F."/>
        </authorList>
    </citation>
    <scope>NUCLEOTIDE SEQUENCE [LARGE SCALE GENOMIC DNA]</scope>
</reference>
<dbReference type="Proteomes" id="UP000221186">
    <property type="component" value="Segment"/>
</dbReference>
<proteinExistence type="predicted"/>
<protein>
    <submittedName>
        <fullName evidence="2">Uncharacterized protein</fullName>
    </submittedName>
</protein>
<organism evidence="2 3">
    <name type="scientific">Streptomyces phage PapayaSalad</name>
    <dbReference type="NCBI Taxonomy" id="1920310"/>
    <lineage>
        <taxon>Viruses</taxon>
        <taxon>Duplodnaviria</taxon>
        <taxon>Heunggongvirae</taxon>
        <taxon>Uroviricota</taxon>
        <taxon>Caudoviricetes</taxon>
        <taxon>Austintatiousvirus</taxon>
        <taxon>Austintatiousvirus papayasalad</taxon>
    </lineage>
</organism>